<sequence>MLNGAQAQYYYTHQSHKPSASIYQLKTLEPSLEDMNTAAYHPSRHIRHYSDVTHSRKQHRNSHRHEHRRAESEHTFVHAQKISGNCMVPSSYYDQQDSEDSSSGCSTPPPQQQPSTRLQGLALDKYECPQCDKKFSRPSSLRTHIFSHTGEKPHMCNHQFCFRTFSSQ</sequence>
<feature type="compositionally biased region" description="Basic residues" evidence="9">
    <location>
        <begin position="55"/>
        <end position="67"/>
    </location>
</feature>
<evidence type="ECO:0000256" key="4">
    <source>
        <dbReference type="ARBA" id="ARBA00022771"/>
    </source>
</evidence>
<feature type="region of interest" description="Disordered" evidence="9">
    <location>
        <begin position="88"/>
        <end position="116"/>
    </location>
</feature>
<keyword evidence="7" id="KW-0539">Nucleus</keyword>
<accession>A0A0C9M2E2</accession>
<keyword evidence="5" id="KW-0862">Zinc</keyword>
<evidence type="ECO:0000259" key="10">
    <source>
        <dbReference type="PROSITE" id="PS50157"/>
    </source>
</evidence>
<dbReference type="PROSITE" id="PS00028">
    <property type="entry name" value="ZINC_FINGER_C2H2_1"/>
    <property type="match status" value="1"/>
</dbReference>
<dbReference type="GO" id="GO:0003677">
    <property type="term" value="F:DNA binding"/>
    <property type="evidence" value="ECO:0007669"/>
    <property type="project" value="UniProtKB-KW"/>
</dbReference>
<dbReference type="GO" id="GO:0008270">
    <property type="term" value="F:zinc ion binding"/>
    <property type="evidence" value="ECO:0007669"/>
    <property type="project" value="UniProtKB-KW"/>
</dbReference>
<evidence type="ECO:0000256" key="9">
    <source>
        <dbReference type="SAM" id="MobiDB-lite"/>
    </source>
</evidence>
<dbReference type="PROSITE" id="PS50157">
    <property type="entry name" value="ZINC_FINGER_C2H2_2"/>
    <property type="match status" value="1"/>
</dbReference>
<keyword evidence="4 8" id="KW-0863">Zinc-finger</keyword>
<name>A0A0C9M2E2_9FUNG</name>
<evidence type="ECO:0000256" key="8">
    <source>
        <dbReference type="PROSITE-ProRule" id="PRU00042"/>
    </source>
</evidence>
<keyword evidence="2" id="KW-0479">Metal-binding</keyword>
<keyword evidence="6" id="KW-0238">DNA-binding</keyword>
<dbReference type="AlphaFoldDB" id="A0A0C9M2E2"/>
<feature type="domain" description="C2H2-type" evidence="10">
    <location>
        <begin position="126"/>
        <end position="153"/>
    </location>
</feature>
<organism evidence="11">
    <name type="scientific">Mucor ambiguus</name>
    <dbReference type="NCBI Taxonomy" id="91626"/>
    <lineage>
        <taxon>Eukaryota</taxon>
        <taxon>Fungi</taxon>
        <taxon>Fungi incertae sedis</taxon>
        <taxon>Mucoromycota</taxon>
        <taxon>Mucoromycotina</taxon>
        <taxon>Mucoromycetes</taxon>
        <taxon>Mucorales</taxon>
        <taxon>Mucorineae</taxon>
        <taxon>Mucoraceae</taxon>
        <taxon>Mucor</taxon>
    </lineage>
</organism>
<dbReference type="Pfam" id="PF00096">
    <property type="entry name" value="zf-C2H2"/>
    <property type="match status" value="1"/>
</dbReference>
<feature type="region of interest" description="Disordered" evidence="9">
    <location>
        <begin position="49"/>
        <end position="74"/>
    </location>
</feature>
<keyword evidence="3" id="KW-0677">Repeat</keyword>
<evidence type="ECO:0000313" key="11">
    <source>
        <dbReference type="EMBL" id="GAN02881.1"/>
    </source>
</evidence>
<dbReference type="InterPro" id="IPR013087">
    <property type="entry name" value="Znf_C2H2_type"/>
</dbReference>
<dbReference type="OrthoDB" id="6077919at2759"/>
<dbReference type="Gene3D" id="3.30.160.60">
    <property type="entry name" value="Classic Zinc Finger"/>
    <property type="match status" value="1"/>
</dbReference>
<evidence type="ECO:0000256" key="3">
    <source>
        <dbReference type="ARBA" id="ARBA00022737"/>
    </source>
</evidence>
<gene>
    <name evidence="11" type="ORF">MAM1_0029c02330</name>
</gene>
<dbReference type="InterPro" id="IPR036236">
    <property type="entry name" value="Znf_C2H2_sf"/>
</dbReference>
<evidence type="ECO:0000256" key="5">
    <source>
        <dbReference type="ARBA" id="ARBA00022833"/>
    </source>
</evidence>
<evidence type="ECO:0000256" key="1">
    <source>
        <dbReference type="ARBA" id="ARBA00004123"/>
    </source>
</evidence>
<dbReference type="SMART" id="SM00355">
    <property type="entry name" value="ZnF_C2H2"/>
    <property type="match status" value="1"/>
</dbReference>
<evidence type="ECO:0000256" key="2">
    <source>
        <dbReference type="ARBA" id="ARBA00022723"/>
    </source>
</evidence>
<reference evidence="11" key="1">
    <citation type="submission" date="2014-09" db="EMBL/GenBank/DDBJ databases">
        <title>Draft genome sequence of an oleaginous Mucoromycotina fungus Mucor ambiguus NBRC6742.</title>
        <authorList>
            <person name="Takeda I."/>
            <person name="Yamane N."/>
            <person name="Morita T."/>
            <person name="Tamano K."/>
            <person name="Machida M."/>
            <person name="Baker S."/>
            <person name="Koike H."/>
        </authorList>
    </citation>
    <scope>NUCLEOTIDE SEQUENCE</scope>
    <source>
        <strain evidence="11">NBRC 6742</strain>
    </source>
</reference>
<dbReference type="STRING" id="91626.A0A0C9M2E2"/>
<keyword evidence="12" id="KW-1185">Reference proteome</keyword>
<comment type="subcellular location">
    <subcellularLocation>
        <location evidence="1">Nucleus</location>
    </subcellularLocation>
</comment>
<dbReference type="FunFam" id="3.30.160.60:FF:000045">
    <property type="entry name" value="ZFP69 zinc finger protein B"/>
    <property type="match status" value="1"/>
</dbReference>
<evidence type="ECO:0000256" key="6">
    <source>
        <dbReference type="ARBA" id="ARBA00023125"/>
    </source>
</evidence>
<evidence type="ECO:0000313" key="12">
    <source>
        <dbReference type="Proteomes" id="UP000053815"/>
    </source>
</evidence>
<dbReference type="Proteomes" id="UP000053815">
    <property type="component" value="Unassembled WGS sequence"/>
</dbReference>
<dbReference type="GO" id="GO:0005634">
    <property type="term" value="C:nucleus"/>
    <property type="evidence" value="ECO:0007669"/>
    <property type="project" value="UniProtKB-SubCell"/>
</dbReference>
<protein>
    <recommendedName>
        <fullName evidence="10">C2H2-type domain-containing protein</fullName>
    </recommendedName>
</protein>
<dbReference type="SUPFAM" id="SSF57667">
    <property type="entry name" value="beta-beta-alpha zinc fingers"/>
    <property type="match status" value="1"/>
</dbReference>
<dbReference type="EMBL" id="DF836318">
    <property type="protein sequence ID" value="GAN02881.1"/>
    <property type="molecule type" value="Genomic_DNA"/>
</dbReference>
<proteinExistence type="predicted"/>
<evidence type="ECO:0000256" key="7">
    <source>
        <dbReference type="ARBA" id="ARBA00023242"/>
    </source>
</evidence>